<comment type="caution">
    <text evidence="1">The sequence shown here is derived from an EMBL/GenBank/DDBJ whole genome shotgun (WGS) entry which is preliminary data.</text>
</comment>
<name>A0A8X6VUU5_TRICX</name>
<keyword evidence="2" id="KW-1185">Reference proteome</keyword>
<evidence type="ECO:0000313" key="2">
    <source>
        <dbReference type="Proteomes" id="UP000887159"/>
    </source>
</evidence>
<dbReference type="EMBL" id="BMAU01021361">
    <property type="protein sequence ID" value="GFY22841.1"/>
    <property type="molecule type" value="Genomic_DNA"/>
</dbReference>
<accession>A0A8X6VUU5</accession>
<protein>
    <submittedName>
        <fullName evidence="1">Uncharacterized protein</fullName>
    </submittedName>
</protein>
<gene>
    <name evidence="1" type="ORF">TNCV_2181021</name>
</gene>
<dbReference type="Proteomes" id="UP000887159">
    <property type="component" value="Unassembled WGS sequence"/>
</dbReference>
<sequence length="193" mass="22536">MKTTKETHMEYFCRIQEIASRIKMEDEAEKFYIIKGLKENRAIEMQLQISRDTQDQIEKLKIFDVQDKQNPTSSCREFVHPKYPVKKVPKNAMQLANRQKKLLAQIKGQQTVELIEFKIAAINGQTKIVYKSFAEEYSILFVYATKVRLSKQPDEDHQRDAAQRYPTHVQSVTYPAKTQVKEKAVPAANQDRI</sequence>
<organism evidence="1 2">
    <name type="scientific">Trichonephila clavipes</name>
    <name type="common">Golden silk orbweaver</name>
    <name type="synonym">Nephila clavipes</name>
    <dbReference type="NCBI Taxonomy" id="2585209"/>
    <lineage>
        <taxon>Eukaryota</taxon>
        <taxon>Metazoa</taxon>
        <taxon>Ecdysozoa</taxon>
        <taxon>Arthropoda</taxon>
        <taxon>Chelicerata</taxon>
        <taxon>Arachnida</taxon>
        <taxon>Araneae</taxon>
        <taxon>Araneomorphae</taxon>
        <taxon>Entelegynae</taxon>
        <taxon>Araneoidea</taxon>
        <taxon>Nephilidae</taxon>
        <taxon>Trichonephila</taxon>
    </lineage>
</organism>
<proteinExistence type="predicted"/>
<dbReference type="AlphaFoldDB" id="A0A8X6VUU5"/>
<evidence type="ECO:0000313" key="1">
    <source>
        <dbReference type="EMBL" id="GFY22841.1"/>
    </source>
</evidence>
<reference evidence="1" key="1">
    <citation type="submission" date="2020-08" db="EMBL/GenBank/DDBJ databases">
        <title>Multicomponent nature underlies the extraordinary mechanical properties of spider dragline silk.</title>
        <authorList>
            <person name="Kono N."/>
            <person name="Nakamura H."/>
            <person name="Mori M."/>
            <person name="Yoshida Y."/>
            <person name="Ohtoshi R."/>
            <person name="Malay A.D."/>
            <person name="Moran D.A.P."/>
            <person name="Tomita M."/>
            <person name="Numata K."/>
            <person name="Arakawa K."/>
        </authorList>
    </citation>
    <scope>NUCLEOTIDE SEQUENCE</scope>
</reference>